<feature type="region of interest" description="Disordered" evidence="1">
    <location>
        <begin position="130"/>
        <end position="163"/>
    </location>
</feature>
<keyword evidence="2" id="KW-0732">Signal</keyword>
<name>A0A336M475_CULSO</name>
<feature type="compositionally biased region" description="Low complexity" evidence="1">
    <location>
        <begin position="153"/>
        <end position="162"/>
    </location>
</feature>
<feature type="compositionally biased region" description="Low complexity" evidence="1">
    <location>
        <begin position="133"/>
        <end position="145"/>
    </location>
</feature>
<proteinExistence type="predicted"/>
<dbReference type="EMBL" id="UFQT01000541">
    <property type="protein sequence ID" value="SSX25076.1"/>
    <property type="molecule type" value="Genomic_DNA"/>
</dbReference>
<accession>A0A336M475</accession>
<evidence type="ECO:0000256" key="2">
    <source>
        <dbReference type="SAM" id="SignalP"/>
    </source>
</evidence>
<protein>
    <submittedName>
        <fullName evidence="3">CSON011912 protein</fullName>
    </submittedName>
</protein>
<feature type="chain" id="PRO_5016357872" evidence="2">
    <location>
        <begin position="26"/>
        <end position="337"/>
    </location>
</feature>
<reference evidence="3" key="1">
    <citation type="submission" date="2018-07" db="EMBL/GenBank/DDBJ databases">
        <authorList>
            <person name="Quirk P.G."/>
            <person name="Krulwich T.A."/>
        </authorList>
    </citation>
    <scope>NUCLEOTIDE SEQUENCE</scope>
</reference>
<feature type="signal peptide" evidence="2">
    <location>
        <begin position="1"/>
        <end position="25"/>
    </location>
</feature>
<feature type="region of interest" description="Disordered" evidence="1">
    <location>
        <begin position="265"/>
        <end position="284"/>
    </location>
</feature>
<evidence type="ECO:0000256" key="1">
    <source>
        <dbReference type="SAM" id="MobiDB-lite"/>
    </source>
</evidence>
<sequence>MHQSTLLQLIFIVIFIKSTVNLVECRPRFLSKRNNAETNPINLESADSDSTKDVSFDDYPLVVPKRAAMLLDRLMVALHHALEDDGGSPRKINEVYRDGSFYATTQTMGNQQEKGKLRQSHRHHIPRTSALVQQRTNHKNTQQNQNHHDVRVPNPQNTNNNNDNEKIKNILSVLQPNNSPFSKTASELTRTPALLPDGAAEFSPTYDSENVFYVVVKGQNPGIAEEPENIEGGITGLPPGHFAVSGAELLLNDNENNGEDRTINVRNNNGQHEQHHSHHHPGVVDDTVRRDVNLILYKWTYNEEVTELTVLAQTKVVFTGDVTSMQLLAFEDVILQT</sequence>
<organism evidence="3">
    <name type="scientific">Culicoides sonorensis</name>
    <name type="common">Biting midge</name>
    <dbReference type="NCBI Taxonomy" id="179676"/>
    <lineage>
        <taxon>Eukaryota</taxon>
        <taxon>Metazoa</taxon>
        <taxon>Ecdysozoa</taxon>
        <taxon>Arthropoda</taxon>
        <taxon>Hexapoda</taxon>
        <taxon>Insecta</taxon>
        <taxon>Pterygota</taxon>
        <taxon>Neoptera</taxon>
        <taxon>Endopterygota</taxon>
        <taxon>Diptera</taxon>
        <taxon>Nematocera</taxon>
        <taxon>Chironomoidea</taxon>
        <taxon>Ceratopogonidae</taxon>
        <taxon>Ceratopogoninae</taxon>
        <taxon>Culicoides</taxon>
        <taxon>Monoculicoides</taxon>
    </lineage>
</organism>
<dbReference type="VEuPathDB" id="VectorBase:CSON011912"/>
<evidence type="ECO:0000313" key="3">
    <source>
        <dbReference type="EMBL" id="SSX25076.1"/>
    </source>
</evidence>
<gene>
    <name evidence="3" type="primary">CSON011912</name>
</gene>
<dbReference type="AlphaFoldDB" id="A0A336M475"/>